<organism evidence="9 10">
    <name type="scientific">Pontibacillus marinus BH030004 = DSM 16465</name>
    <dbReference type="NCBI Taxonomy" id="1385511"/>
    <lineage>
        <taxon>Bacteria</taxon>
        <taxon>Bacillati</taxon>
        <taxon>Bacillota</taxon>
        <taxon>Bacilli</taxon>
        <taxon>Bacillales</taxon>
        <taxon>Bacillaceae</taxon>
        <taxon>Pontibacillus</taxon>
    </lineage>
</organism>
<protein>
    <recommendedName>
        <fullName evidence="7 8">Ribonuclease P protein component</fullName>
        <shortName evidence="7">RNase P protein</shortName>
        <shortName evidence="7">RNaseP protein</shortName>
        <ecNumber evidence="7 8">3.1.26.5</ecNumber>
    </recommendedName>
    <alternativeName>
        <fullName evidence="7">Protein C5</fullName>
    </alternativeName>
</protein>
<dbReference type="EC" id="3.1.26.5" evidence="7 8"/>
<dbReference type="RefSeq" id="WP_027446943.1">
    <property type="nucleotide sequence ID" value="NZ_AULJ01000044.1"/>
</dbReference>
<comment type="caution">
    <text evidence="9">The sequence shown here is derived from an EMBL/GenBank/DDBJ whole genome shotgun (WGS) entry which is preliminary data.</text>
</comment>
<dbReference type="GO" id="GO:0042781">
    <property type="term" value="F:3'-tRNA processing endoribonuclease activity"/>
    <property type="evidence" value="ECO:0007669"/>
    <property type="project" value="TreeGrafter"/>
</dbReference>
<keyword evidence="3 7" id="KW-0540">Nuclease</keyword>
<comment type="catalytic activity">
    <reaction evidence="7">
        <text>Endonucleolytic cleavage of RNA, removing 5'-extranucleotides from tRNA precursor.</text>
        <dbReference type="EC" id="3.1.26.5"/>
    </reaction>
</comment>
<comment type="similarity">
    <text evidence="7">Belongs to the RnpA family.</text>
</comment>
<reference evidence="9 10" key="1">
    <citation type="submission" date="2013-08" db="EMBL/GenBank/DDBJ databases">
        <authorList>
            <person name="Huang J."/>
            <person name="Wang G."/>
        </authorList>
    </citation>
    <scope>NUCLEOTIDE SEQUENCE [LARGE SCALE GENOMIC DNA]</scope>
    <source>
        <strain evidence="9 10">BH030004</strain>
    </source>
</reference>
<dbReference type="InterPro" id="IPR020539">
    <property type="entry name" value="RNase_P_CS"/>
</dbReference>
<keyword evidence="10" id="KW-1185">Reference proteome</keyword>
<evidence type="ECO:0000256" key="6">
    <source>
        <dbReference type="ARBA" id="ARBA00022884"/>
    </source>
</evidence>
<dbReference type="FunFam" id="3.30.230.10:FF:000021">
    <property type="entry name" value="Ribonuclease P protein component"/>
    <property type="match status" value="1"/>
</dbReference>
<dbReference type="InterPro" id="IPR020568">
    <property type="entry name" value="Ribosomal_Su5_D2-typ_SF"/>
</dbReference>
<dbReference type="NCBIfam" id="TIGR00188">
    <property type="entry name" value="rnpA"/>
    <property type="match status" value="1"/>
</dbReference>
<dbReference type="GO" id="GO:0004526">
    <property type="term" value="F:ribonuclease P activity"/>
    <property type="evidence" value="ECO:0007669"/>
    <property type="project" value="UniProtKB-UniRule"/>
</dbReference>
<comment type="subunit">
    <text evidence="7">Consists of a catalytic RNA component (M1 or rnpB) and a protein subunit.</text>
</comment>
<evidence type="ECO:0000313" key="9">
    <source>
        <dbReference type="EMBL" id="KGX86982.1"/>
    </source>
</evidence>
<evidence type="ECO:0000256" key="4">
    <source>
        <dbReference type="ARBA" id="ARBA00022759"/>
    </source>
</evidence>
<evidence type="ECO:0000256" key="8">
    <source>
        <dbReference type="NCBIfam" id="TIGR00188"/>
    </source>
</evidence>
<dbReference type="Pfam" id="PF00825">
    <property type="entry name" value="Ribonuclease_P"/>
    <property type="match status" value="1"/>
</dbReference>
<name>A0A0A5HTP3_9BACI</name>
<dbReference type="PANTHER" id="PTHR33992:SF1">
    <property type="entry name" value="RIBONUCLEASE P PROTEIN COMPONENT"/>
    <property type="match status" value="1"/>
</dbReference>
<dbReference type="eggNOG" id="COG0594">
    <property type="taxonomic scope" value="Bacteria"/>
</dbReference>
<dbReference type="PANTHER" id="PTHR33992">
    <property type="entry name" value="RIBONUCLEASE P PROTEIN COMPONENT"/>
    <property type="match status" value="1"/>
</dbReference>
<dbReference type="EMBL" id="AVPF01000027">
    <property type="protein sequence ID" value="KGX86982.1"/>
    <property type="molecule type" value="Genomic_DNA"/>
</dbReference>
<evidence type="ECO:0000256" key="5">
    <source>
        <dbReference type="ARBA" id="ARBA00022801"/>
    </source>
</evidence>
<dbReference type="Gene3D" id="3.30.230.10">
    <property type="match status" value="1"/>
</dbReference>
<evidence type="ECO:0000256" key="2">
    <source>
        <dbReference type="ARBA" id="ARBA00022694"/>
    </source>
</evidence>
<dbReference type="InterPro" id="IPR014721">
    <property type="entry name" value="Ribsml_uS5_D2-typ_fold_subgr"/>
</dbReference>
<comment type="function">
    <text evidence="1 7">RNaseP catalyzes the removal of the 5'-leader sequence from pre-tRNA to produce the mature 5'-terminus. It can also cleave other RNA substrates such as 4.5S RNA. The protein component plays an auxiliary but essential role in vivo by binding to the 5'-leader sequence and broadening the substrate specificity of the ribozyme.</text>
</comment>
<dbReference type="PROSITE" id="PS00648">
    <property type="entry name" value="RIBONUCLEASE_P"/>
    <property type="match status" value="1"/>
</dbReference>
<keyword evidence="4 7" id="KW-0255">Endonuclease</keyword>
<accession>A0A0A5HTP3</accession>
<dbReference type="AlphaFoldDB" id="A0A0A5HTP3"/>
<gene>
    <name evidence="7" type="primary">rnpA</name>
    <name evidence="9" type="ORF">N783_10785</name>
</gene>
<dbReference type="InterPro" id="IPR000100">
    <property type="entry name" value="RNase_P"/>
</dbReference>
<dbReference type="Proteomes" id="UP000030403">
    <property type="component" value="Unassembled WGS sequence"/>
</dbReference>
<dbReference type="GO" id="GO:0030677">
    <property type="term" value="C:ribonuclease P complex"/>
    <property type="evidence" value="ECO:0007669"/>
    <property type="project" value="TreeGrafter"/>
</dbReference>
<proteinExistence type="inferred from homology"/>
<keyword evidence="5 7" id="KW-0378">Hydrolase</keyword>
<evidence type="ECO:0000313" key="10">
    <source>
        <dbReference type="Proteomes" id="UP000030403"/>
    </source>
</evidence>
<dbReference type="GO" id="GO:0001682">
    <property type="term" value="P:tRNA 5'-leader removal"/>
    <property type="evidence" value="ECO:0007669"/>
    <property type="project" value="UniProtKB-UniRule"/>
</dbReference>
<dbReference type="STRING" id="1385511.GCA_000425225_03337"/>
<evidence type="ECO:0000256" key="1">
    <source>
        <dbReference type="ARBA" id="ARBA00002663"/>
    </source>
</evidence>
<keyword evidence="2 7" id="KW-0819">tRNA processing</keyword>
<sequence>MKKQNRIKKNEEFQQVFKKGTSFANRQLVLYYLKKENQGHFRIGLSVSKRIGNAVTRNQIKRYLRQAFHEMEDRILSEYDLVIIARKPTSQMNYHEMKKSLNHVLSKNNLLVKSKKA</sequence>
<dbReference type="HAMAP" id="MF_00227">
    <property type="entry name" value="RNase_P"/>
    <property type="match status" value="1"/>
</dbReference>
<evidence type="ECO:0000256" key="3">
    <source>
        <dbReference type="ARBA" id="ARBA00022722"/>
    </source>
</evidence>
<keyword evidence="6 7" id="KW-0694">RNA-binding</keyword>
<evidence type="ECO:0000256" key="7">
    <source>
        <dbReference type="HAMAP-Rule" id="MF_00227"/>
    </source>
</evidence>
<dbReference type="OrthoDB" id="9810867at2"/>
<dbReference type="SUPFAM" id="SSF54211">
    <property type="entry name" value="Ribosomal protein S5 domain 2-like"/>
    <property type="match status" value="1"/>
</dbReference>
<dbReference type="GO" id="GO:0000049">
    <property type="term" value="F:tRNA binding"/>
    <property type="evidence" value="ECO:0007669"/>
    <property type="project" value="UniProtKB-UniRule"/>
</dbReference>